<keyword evidence="1 6" id="KW-0963">Cytoplasm</keyword>
<dbReference type="PANTHER" id="PTHR47739">
    <property type="entry name" value="TRNA1(VAL) (ADENINE(37)-N6)-METHYLTRANSFERASE"/>
    <property type="match status" value="1"/>
</dbReference>
<evidence type="ECO:0000256" key="4">
    <source>
        <dbReference type="ARBA" id="ARBA00022691"/>
    </source>
</evidence>
<dbReference type="InterPro" id="IPR007848">
    <property type="entry name" value="Small_mtfrase_dom"/>
</dbReference>
<dbReference type="SUPFAM" id="SSF53335">
    <property type="entry name" value="S-adenosyl-L-methionine-dependent methyltransferases"/>
    <property type="match status" value="1"/>
</dbReference>
<dbReference type="Pfam" id="PF05175">
    <property type="entry name" value="MTS"/>
    <property type="match status" value="1"/>
</dbReference>
<keyword evidence="4 6" id="KW-0949">S-adenosyl-L-methionine</keyword>
<dbReference type="InterPro" id="IPR022882">
    <property type="entry name" value="tRNA_adenine-N6_MeTrfase"/>
</dbReference>
<comment type="similarity">
    <text evidence="6">Belongs to the methyltransferase superfamily. tRNA (adenine-N(6)-)-methyltransferase family.</text>
</comment>
<comment type="subcellular location">
    <subcellularLocation>
        <location evidence="6">Cytoplasm</location>
    </subcellularLocation>
</comment>
<feature type="domain" description="Methyltransferase small" evidence="7">
    <location>
        <begin position="33"/>
        <end position="156"/>
    </location>
</feature>
<name>A0A096AUZ9_9BACT</name>
<evidence type="ECO:0000256" key="6">
    <source>
        <dbReference type="HAMAP-Rule" id="MF_01872"/>
    </source>
</evidence>
<evidence type="ECO:0000313" key="8">
    <source>
        <dbReference type="EMBL" id="KGF50620.1"/>
    </source>
</evidence>
<dbReference type="GO" id="GO:0008033">
    <property type="term" value="P:tRNA processing"/>
    <property type="evidence" value="ECO:0007669"/>
    <property type="project" value="UniProtKB-UniRule"/>
</dbReference>
<dbReference type="AlphaFoldDB" id="A0A096AUZ9"/>
<keyword evidence="2 6" id="KW-0489">Methyltransferase</keyword>
<evidence type="ECO:0000256" key="3">
    <source>
        <dbReference type="ARBA" id="ARBA00022679"/>
    </source>
</evidence>
<proteinExistence type="inferred from homology"/>
<evidence type="ECO:0000313" key="9">
    <source>
        <dbReference type="Proteomes" id="UP000029538"/>
    </source>
</evidence>
<dbReference type="RefSeq" id="WP_036881949.1">
    <property type="nucleotide sequence ID" value="NZ_JRNR01000002.1"/>
</dbReference>
<protein>
    <recommendedName>
        <fullName evidence="6">tRNA1(Val) (adenine(37)-N6)-methyltransferase</fullName>
        <ecNumber evidence="6">2.1.1.223</ecNumber>
    </recommendedName>
    <alternativeName>
        <fullName evidence="6">tRNA m6A37 methyltransferase</fullName>
    </alternativeName>
</protein>
<dbReference type="GO" id="GO:0016430">
    <property type="term" value="F:tRNA (adenine-N6)-methyltransferase activity"/>
    <property type="evidence" value="ECO:0007669"/>
    <property type="project" value="UniProtKB-UniRule"/>
</dbReference>
<evidence type="ECO:0000256" key="5">
    <source>
        <dbReference type="ARBA" id="ARBA00022694"/>
    </source>
</evidence>
<accession>A0A096AUZ9</accession>
<dbReference type="EMBL" id="JRNR01000002">
    <property type="protein sequence ID" value="KGF50620.1"/>
    <property type="molecule type" value="Genomic_DNA"/>
</dbReference>
<dbReference type="CDD" id="cd02440">
    <property type="entry name" value="AdoMet_MTases"/>
    <property type="match status" value="1"/>
</dbReference>
<dbReference type="GO" id="GO:0003676">
    <property type="term" value="F:nucleic acid binding"/>
    <property type="evidence" value="ECO:0007669"/>
    <property type="project" value="InterPro"/>
</dbReference>
<dbReference type="GO" id="GO:0032259">
    <property type="term" value="P:methylation"/>
    <property type="evidence" value="ECO:0007669"/>
    <property type="project" value="UniProtKB-KW"/>
</dbReference>
<dbReference type="InterPro" id="IPR029063">
    <property type="entry name" value="SAM-dependent_MTases_sf"/>
</dbReference>
<dbReference type="InterPro" id="IPR002052">
    <property type="entry name" value="DNA_methylase_N6_adenine_CS"/>
</dbReference>
<gene>
    <name evidence="8" type="ORF">HMPREF0654_00640</name>
</gene>
<dbReference type="EC" id="2.1.1.223" evidence="6"/>
<keyword evidence="3 6" id="KW-0808">Transferase</keyword>
<dbReference type="HAMAP" id="MF_01872">
    <property type="entry name" value="tRNA_methyltr_YfiC"/>
    <property type="match status" value="1"/>
</dbReference>
<comment type="function">
    <text evidence="6">Specifically methylates the adenine in position 37 of tRNA(1)(Val) (anticodon cmo5UAC).</text>
</comment>
<dbReference type="InterPro" id="IPR050210">
    <property type="entry name" value="tRNA_Adenine-N(6)_MTase"/>
</dbReference>
<evidence type="ECO:0000259" key="7">
    <source>
        <dbReference type="Pfam" id="PF05175"/>
    </source>
</evidence>
<evidence type="ECO:0000256" key="1">
    <source>
        <dbReference type="ARBA" id="ARBA00022490"/>
    </source>
</evidence>
<sequence>MGFTFKQFHIEQDQCAMKVGTDGVLLGSWANGGEHILDIGTGTGLLALMMAQRFEKSLIDAIEIEENAYQQAAQNVAKSVFKNKINIIHSSLQNFAKSNINQYDSIICNPPYFVNSLKNNEKSKTIARHNDTLPFNELISSAYKLLKTEGTLSLVLPVNIFPLIETEAVIYGFFLNRKISIKTTEKKQPKRVLVEYKKEPTQIETSTEYLLNQNGEKSIWYQQLTNIFYIN</sequence>
<dbReference type="PROSITE" id="PS00092">
    <property type="entry name" value="N6_MTASE"/>
    <property type="match status" value="1"/>
</dbReference>
<keyword evidence="5 6" id="KW-0819">tRNA processing</keyword>
<dbReference type="Proteomes" id="UP000029538">
    <property type="component" value="Unassembled WGS sequence"/>
</dbReference>
<organism evidence="8 9">
    <name type="scientific">Prevotella disiens DNF00882</name>
    <dbReference type="NCBI Taxonomy" id="1401075"/>
    <lineage>
        <taxon>Bacteria</taxon>
        <taxon>Pseudomonadati</taxon>
        <taxon>Bacteroidota</taxon>
        <taxon>Bacteroidia</taxon>
        <taxon>Bacteroidales</taxon>
        <taxon>Prevotellaceae</taxon>
        <taxon>Prevotella</taxon>
    </lineage>
</organism>
<comment type="caution">
    <text evidence="8">The sequence shown here is derived from an EMBL/GenBank/DDBJ whole genome shotgun (WGS) entry which is preliminary data.</text>
</comment>
<dbReference type="Gene3D" id="3.40.50.150">
    <property type="entry name" value="Vaccinia Virus protein VP39"/>
    <property type="match status" value="1"/>
</dbReference>
<dbReference type="GO" id="GO:0005737">
    <property type="term" value="C:cytoplasm"/>
    <property type="evidence" value="ECO:0007669"/>
    <property type="project" value="UniProtKB-SubCell"/>
</dbReference>
<dbReference type="PRINTS" id="PR00507">
    <property type="entry name" value="N12N6MTFRASE"/>
</dbReference>
<evidence type="ECO:0000256" key="2">
    <source>
        <dbReference type="ARBA" id="ARBA00022603"/>
    </source>
</evidence>
<dbReference type="PANTHER" id="PTHR47739:SF1">
    <property type="entry name" value="TRNA1(VAL) (ADENINE(37)-N6)-METHYLTRANSFERASE"/>
    <property type="match status" value="1"/>
</dbReference>
<comment type="catalytic activity">
    <reaction evidence="6">
        <text>adenosine(37) in tRNA1(Val) + S-adenosyl-L-methionine = N(6)-methyladenosine(37) in tRNA1(Val) + S-adenosyl-L-homocysteine + H(+)</text>
        <dbReference type="Rhea" id="RHEA:43160"/>
        <dbReference type="Rhea" id="RHEA-COMP:10369"/>
        <dbReference type="Rhea" id="RHEA-COMP:10370"/>
        <dbReference type="ChEBI" id="CHEBI:15378"/>
        <dbReference type="ChEBI" id="CHEBI:57856"/>
        <dbReference type="ChEBI" id="CHEBI:59789"/>
        <dbReference type="ChEBI" id="CHEBI:74411"/>
        <dbReference type="ChEBI" id="CHEBI:74449"/>
        <dbReference type="EC" id="2.1.1.223"/>
    </reaction>
</comment>
<reference evidence="8 9" key="1">
    <citation type="submission" date="2014-07" db="EMBL/GenBank/DDBJ databases">
        <authorList>
            <person name="McCorrison J."/>
            <person name="Sanka R."/>
            <person name="Torralba M."/>
            <person name="Gillis M."/>
            <person name="Haft D.H."/>
            <person name="Methe B."/>
            <person name="Sutton G."/>
            <person name="Nelson K.E."/>
        </authorList>
    </citation>
    <scope>NUCLEOTIDE SEQUENCE [LARGE SCALE GENOMIC DNA]</scope>
    <source>
        <strain evidence="8 9">DNF00882</strain>
    </source>
</reference>